<keyword evidence="2" id="KW-0106">Calcium</keyword>
<dbReference type="AlphaFoldDB" id="A0A226DZX0"/>
<gene>
    <name evidence="4" type="ORF">Fcan01_14179</name>
</gene>
<keyword evidence="2" id="KW-1133">Transmembrane helix</keyword>
<name>A0A226DZX0_FOLCA</name>
<dbReference type="PANTHER" id="PTHR23248:SF9">
    <property type="entry name" value="PHOSPHOLIPID SCRAMBLASE"/>
    <property type="match status" value="1"/>
</dbReference>
<protein>
    <recommendedName>
        <fullName evidence="2">Phospholipid scramblase</fullName>
    </recommendedName>
</protein>
<sequence>MDRDFKSKTPPGPQLKGSESTIVKENPVFHPLLLRRRKKKKKASGGLGRVGGVFTTRPQRPRRRHLVELENSVVQKRGPFQLPTSLAAPSDLGHSVKRFLAGRWVPSKMDFLLPFTDPEIPGVPRGQLSSMVGNRYHVLCGDTKNRIFYGVVKYPVCMGCLAGYKPFRLFVMNYNLDIVLHFEKSISCRLFWCFGGYGTKIRVTGPSGELYGTIMQRFSLLRPNFDLLDENDSRVLSIQGPPIIPLPLSYLQFLTKFKLYQHDPHEEEGEGDQVGIFLEAAYGVGNRNMKNSLRVGFPRDLPIRHKALVLAALFQIVLRSISYFIICFLRITSLATNIRAVHGSHSDCDPSSG</sequence>
<keyword evidence="2" id="KW-0449">Lipoprotein</keyword>
<evidence type="ECO:0000256" key="1">
    <source>
        <dbReference type="ARBA" id="ARBA00005350"/>
    </source>
</evidence>
<dbReference type="OrthoDB" id="191150at2759"/>
<keyword evidence="2" id="KW-0812">Transmembrane</keyword>
<comment type="function">
    <text evidence="2">May mediate accelerated ATP-independent bidirectional transbilayer migration of phospholipids upon binding calcium ions that results in a loss of phospholipid asymmetry in the plasma membrane.</text>
</comment>
<keyword evidence="2" id="KW-0472">Membrane</keyword>
<dbReference type="InterPro" id="IPR005552">
    <property type="entry name" value="Scramblase"/>
</dbReference>
<dbReference type="Proteomes" id="UP000198287">
    <property type="component" value="Unassembled WGS sequence"/>
</dbReference>
<evidence type="ECO:0000313" key="4">
    <source>
        <dbReference type="EMBL" id="OXA50843.1"/>
    </source>
</evidence>
<organism evidence="4 5">
    <name type="scientific">Folsomia candida</name>
    <name type="common">Springtail</name>
    <dbReference type="NCBI Taxonomy" id="158441"/>
    <lineage>
        <taxon>Eukaryota</taxon>
        <taxon>Metazoa</taxon>
        <taxon>Ecdysozoa</taxon>
        <taxon>Arthropoda</taxon>
        <taxon>Hexapoda</taxon>
        <taxon>Collembola</taxon>
        <taxon>Entomobryomorpha</taxon>
        <taxon>Isotomoidea</taxon>
        <taxon>Isotomidae</taxon>
        <taxon>Proisotominae</taxon>
        <taxon>Folsomia</taxon>
    </lineage>
</organism>
<dbReference type="Pfam" id="PF03803">
    <property type="entry name" value="Scramblase"/>
    <property type="match status" value="1"/>
</dbReference>
<comment type="similarity">
    <text evidence="1 2">Belongs to the phospholipid scramblase family.</text>
</comment>
<dbReference type="GO" id="GO:0017128">
    <property type="term" value="F:phospholipid scramblase activity"/>
    <property type="evidence" value="ECO:0007669"/>
    <property type="project" value="InterPro"/>
</dbReference>
<dbReference type="EMBL" id="LNIX01000008">
    <property type="protein sequence ID" value="OXA50843.1"/>
    <property type="molecule type" value="Genomic_DNA"/>
</dbReference>
<proteinExistence type="inferred from homology"/>
<comment type="caution">
    <text evidence="4">The sequence shown here is derived from an EMBL/GenBank/DDBJ whole genome shotgun (WGS) entry which is preliminary data.</text>
</comment>
<keyword evidence="2" id="KW-0564">Palmitate</keyword>
<keyword evidence="5" id="KW-1185">Reference proteome</keyword>
<evidence type="ECO:0000313" key="5">
    <source>
        <dbReference type="Proteomes" id="UP000198287"/>
    </source>
</evidence>
<evidence type="ECO:0000256" key="3">
    <source>
        <dbReference type="SAM" id="MobiDB-lite"/>
    </source>
</evidence>
<reference evidence="4 5" key="1">
    <citation type="submission" date="2015-12" db="EMBL/GenBank/DDBJ databases">
        <title>The genome of Folsomia candida.</title>
        <authorList>
            <person name="Faddeeva A."/>
            <person name="Derks M.F."/>
            <person name="Anvar Y."/>
            <person name="Smit S."/>
            <person name="Van Straalen N."/>
            <person name="Roelofs D."/>
        </authorList>
    </citation>
    <scope>NUCLEOTIDE SEQUENCE [LARGE SCALE GENOMIC DNA]</scope>
    <source>
        <strain evidence="4 5">VU population</strain>
        <tissue evidence="4">Whole body</tissue>
    </source>
</reference>
<accession>A0A226DZX0</accession>
<dbReference type="PANTHER" id="PTHR23248">
    <property type="entry name" value="PHOSPHOLIPID SCRAMBLASE-RELATED"/>
    <property type="match status" value="1"/>
</dbReference>
<comment type="cofactor">
    <cofactor evidence="2">
        <name>Ca(2+)</name>
        <dbReference type="ChEBI" id="CHEBI:29108"/>
    </cofactor>
</comment>
<evidence type="ECO:0000256" key="2">
    <source>
        <dbReference type="RuleBase" id="RU363116"/>
    </source>
</evidence>
<feature type="region of interest" description="Disordered" evidence="3">
    <location>
        <begin position="1"/>
        <end position="22"/>
    </location>
</feature>
<feature type="transmembrane region" description="Helical" evidence="2">
    <location>
        <begin position="307"/>
        <end position="329"/>
    </location>
</feature>
<dbReference type="GO" id="GO:0005886">
    <property type="term" value="C:plasma membrane"/>
    <property type="evidence" value="ECO:0007669"/>
    <property type="project" value="TreeGrafter"/>
</dbReference>